<dbReference type="InterPro" id="IPR058163">
    <property type="entry name" value="LysR-type_TF_proteobact-type"/>
</dbReference>
<dbReference type="Pfam" id="PF03466">
    <property type="entry name" value="LysR_substrate"/>
    <property type="match status" value="1"/>
</dbReference>
<comment type="caution">
    <text evidence="6">The sequence shown here is derived from an EMBL/GenBank/DDBJ whole genome shotgun (WGS) entry which is preliminary data.</text>
</comment>
<evidence type="ECO:0000259" key="5">
    <source>
        <dbReference type="PROSITE" id="PS50931"/>
    </source>
</evidence>
<dbReference type="InterPro" id="IPR005119">
    <property type="entry name" value="LysR_subst-bd"/>
</dbReference>
<name>A0ABU7YX22_9GAMM</name>
<dbReference type="CDD" id="cd08432">
    <property type="entry name" value="PBP2_GcdR_TrpI_HvrB_AmpR_like"/>
    <property type="match status" value="1"/>
</dbReference>
<reference evidence="6 7" key="1">
    <citation type="journal article" date="2016" name="Int. J. Syst. Evol. Microbiol.">
        <title>Lysobacter erysipheiresistens sp. nov., an antagonist of powdery mildew, isolated from tobacco-cultivated soil.</title>
        <authorList>
            <person name="Xie B."/>
            <person name="Li T."/>
            <person name="Lin X."/>
            <person name="Wang C.J."/>
            <person name="Chen Y.J."/>
            <person name="Liu W.J."/>
            <person name="Zhao Z.W."/>
        </authorList>
    </citation>
    <scope>NUCLEOTIDE SEQUENCE [LARGE SCALE GENOMIC DNA]</scope>
    <source>
        <strain evidence="6 7">RS-LYSO-3</strain>
    </source>
</reference>
<comment type="similarity">
    <text evidence="1">Belongs to the LysR transcriptional regulatory family.</text>
</comment>
<feature type="domain" description="HTH lysR-type" evidence="5">
    <location>
        <begin position="8"/>
        <end position="63"/>
    </location>
</feature>
<accession>A0ABU7YX22</accession>
<evidence type="ECO:0000256" key="1">
    <source>
        <dbReference type="ARBA" id="ARBA00009437"/>
    </source>
</evidence>
<dbReference type="Pfam" id="PF00126">
    <property type="entry name" value="HTH_1"/>
    <property type="match status" value="1"/>
</dbReference>
<dbReference type="Gene3D" id="1.10.10.10">
    <property type="entry name" value="Winged helix-like DNA-binding domain superfamily/Winged helix DNA-binding domain"/>
    <property type="match status" value="1"/>
</dbReference>
<gene>
    <name evidence="6" type="ORF">SNE34_05605</name>
</gene>
<evidence type="ECO:0000313" key="6">
    <source>
        <dbReference type="EMBL" id="MEG3183480.1"/>
    </source>
</evidence>
<dbReference type="SUPFAM" id="SSF53850">
    <property type="entry name" value="Periplasmic binding protein-like II"/>
    <property type="match status" value="1"/>
</dbReference>
<dbReference type="PRINTS" id="PR00039">
    <property type="entry name" value="HTHLYSR"/>
</dbReference>
<dbReference type="PANTHER" id="PTHR30537:SF79">
    <property type="entry name" value="TRANSCRIPTIONAL REGULATOR-RELATED"/>
    <property type="match status" value="1"/>
</dbReference>
<evidence type="ECO:0000256" key="3">
    <source>
        <dbReference type="ARBA" id="ARBA00023125"/>
    </source>
</evidence>
<dbReference type="SUPFAM" id="SSF46785">
    <property type="entry name" value="Winged helix' DNA-binding domain"/>
    <property type="match status" value="1"/>
</dbReference>
<proteinExistence type="inferred from homology"/>
<organism evidence="6 7">
    <name type="scientific">Novilysobacter erysipheiresistens</name>
    <dbReference type="NCBI Taxonomy" id="1749332"/>
    <lineage>
        <taxon>Bacteria</taxon>
        <taxon>Pseudomonadati</taxon>
        <taxon>Pseudomonadota</taxon>
        <taxon>Gammaproteobacteria</taxon>
        <taxon>Lysobacterales</taxon>
        <taxon>Lysobacteraceae</taxon>
        <taxon>Novilysobacter</taxon>
    </lineage>
</organism>
<sequence>MALRGDWLPALAAFESAARHQNFAHAGEELHLTASAVSHHVRKLESRLGVALFQRHARGVSLTAEGRQLADAASDALTDLDGVLAVLRAGRDDRDRVRVDTLHSLAHVWLIPRLPGLVAAHPQIRLTVDTKTALTRFDDGGPDFAIRHGSGHWPGLTAHHLMDDALFPVAAPTLPGLDRVRSAADVATLPLVSDLGRQGWADWFRAADVHPAALDERHVFSDSTDALEAAAFGFGAALAREKIVTAYLASGRLVRLPGPVVPARWNYHVVYPAHRRLRPAAQMVVDWLLREAGTNPAPL</sequence>
<evidence type="ECO:0000256" key="2">
    <source>
        <dbReference type="ARBA" id="ARBA00023015"/>
    </source>
</evidence>
<evidence type="ECO:0000313" key="7">
    <source>
        <dbReference type="Proteomes" id="UP001355056"/>
    </source>
</evidence>
<dbReference type="PROSITE" id="PS50931">
    <property type="entry name" value="HTH_LYSR"/>
    <property type="match status" value="1"/>
</dbReference>
<dbReference type="InterPro" id="IPR036388">
    <property type="entry name" value="WH-like_DNA-bd_sf"/>
</dbReference>
<dbReference type="EMBL" id="JAXGFP010000002">
    <property type="protein sequence ID" value="MEG3183480.1"/>
    <property type="molecule type" value="Genomic_DNA"/>
</dbReference>
<evidence type="ECO:0000256" key="4">
    <source>
        <dbReference type="ARBA" id="ARBA00023163"/>
    </source>
</evidence>
<dbReference type="InterPro" id="IPR036390">
    <property type="entry name" value="WH_DNA-bd_sf"/>
</dbReference>
<dbReference type="InterPro" id="IPR000847">
    <property type="entry name" value="LysR_HTH_N"/>
</dbReference>
<keyword evidence="7" id="KW-1185">Reference proteome</keyword>
<protein>
    <submittedName>
        <fullName evidence="6">LysR substrate-binding domain-containing protein</fullName>
    </submittedName>
</protein>
<keyword evidence="2" id="KW-0805">Transcription regulation</keyword>
<dbReference type="RefSeq" id="WP_332615472.1">
    <property type="nucleotide sequence ID" value="NZ_JAXGFP010000002.1"/>
</dbReference>
<dbReference type="PANTHER" id="PTHR30537">
    <property type="entry name" value="HTH-TYPE TRANSCRIPTIONAL REGULATOR"/>
    <property type="match status" value="1"/>
</dbReference>
<keyword evidence="4" id="KW-0804">Transcription</keyword>
<dbReference type="Proteomes" id="UP001355056">
    <property type="component" value="Unassembled WGS sequence"/>
</dbReference>
<keyword evidence="3" id="KW-0238">DNA-binding</keyword>
<dbReference type="Gene3D" id="3.40.190.10">
    <property type="entry name" value="Periplasmic binding protein-like II"/>
    <property type="match status" value="2"/>
</dbReference>